<evidence type="ECO:0000313" key="2">
    <source>
        <dbReference type="EMBL" id="PSL48435.1"/>
    </source>
</evidence>
<protein>
    <recommendedName>
        <fullName evidence="4">Peptidase A2 domain-containing protein</fullName>
    </recommendedName>
</protein>
<dbReference type="RefSeq" id="WP_106588007.1">
    <property type="nucleotide sequence ID" value="NZ_PYAV01000004.1"/>
</dbReference>
<sequence length="656" mass="72182">MLKASVGVLFAAVACAGFAWTAAAETAPPYNYDFEPIEADDADFEFNQIDNLNKMVVDFDYELDAEAAPSISTNAPGLINHVERSGNTLEIYFTNRHIDSFLDYSCVFSSDCTYYIEIPPRSLTDDQPALPVEGYQIPFQLHDIIPGFKSTLMDADEDTANAILDGNPPVDINIHVPEMFMTNIETIHRYAGITDSADLRPITNIDIEAADEVHTVHMQAPNGIERHLQRHDRHGYFTTGTAGIEADEGEDGDSDYNRDYRSVDEIQLDAYDAYGRYLERRSFKLRVRDTSDDFIIDDYITDDSSHFGQTYTLYELMEDETLLQEIVEELPASQLDHLGVTYANRNNMAQVDSFESFTQALDDPDISTIELTGDIQESSDVEAVELPRDLTIVGNGHTLDAANLVLGSGSGETLALRDLNLEGGASAVSVYIDTGADGTAILDDVDIDGNVMVESLGNASGYFHNVAAHGVDVYDNDTHIRISGDSELASDGGDGLHVREGENHTIDLHADDIRIATADGASISRLTAYGENTEVAGGSEIDNMYGHGLTSIVFEEEQSGDIVREASREAWEDGVRLMIEEIQLENGTTMHFGQADITWVKESYDDLDGHEDFYINWNESTNYLELQNVDGNGGTVEFTAADGGNYNVTLDVTITN</sequence>
<dbReference type="PROSITE" id="PS51257">
    <property type="entry name" value="PROKAR_LIPOPROTEIN"/>
    <property type="match status" value="1"/>
</dbReference>
<accession>A0A2P8HQE9</accession>
<evidence type="ECO:0000313" key="3">
    <source>
        <dbReference type="Proteomes" id="UP000242310"/>
    </source>
</evidence>
<dbReference type="Proteomes" id="UP000242310">
    <property type="component" value="Unassembled WGS sequence"/>
</dbReference>
<dbReference type="EMBL" id="PYAV01000004">
    <property type="protein sequence ID" value="PSL48435.1"/>
    <property type="molecule type" value="Genomic_DNA"/>
</dbReference>
<evidence type="ECO:0008006" key="4">
    <source>
        <dbReference type="Google" id="ProtNLM"/>
    </source>
</evidence>
<dbReference type="AlphaFoldDB" id="A0A2P8HQE9"/>
<comment type="caution">
    <text evidence="2">The sequence shown here is derived from an EMBL/GenBank/DDBJ whole genome shotgun (WGS) entry which is preliminary data.</text>
</comment>
<feature type="chain" id="PRO_5038466834" description="Peptidase A2 domain-containing protein" evidence="1">
    <location>
        <begin position="20"/>
        <end position="656"/>
    </location>
</feature>
<dbReference type="Pfam" id="PF20585">
    <property type="entry name" value="Pectate_lyase_5"/>
    <property type="match status" value="1"/>
</dbReference>
<evidence type="ECO:0000256" key="1">
    <source>
        <dbReference type="SAM" id="SignalP"/>
    </source>
</evidence>
<keyword evidence="1" id="KW-0732">Signal</keyword>
<name>A0A2P8HQE9_9BACI</name>
<feature type="signal peptide" evidence="1">
    <location>
        <begin position="1"/>
        <end position="19"/>
    </location>
</feature>
<proteinExistence type="predicted"/>
<reference evidence="2 3" key="1">
    <citation type="submission" date="2018-03" db="EMBL/GenBank/DDBJ databases">
        <title>Genomic Encyclopedia of Type Strains, Phase III (KMG-III): the genomes of soil and plant-associated and newly described type strains.</title>
        <authorList>
            <person name="Whitman W."/>
        </authorList>
    </citation>
    <scope>NUCLEOTIDE SEQUENCE [LARGE SCALE GENOMIC DNA]</scope>
    <source>
        <strain evidence="2 3">CGMCC 1.07653</strain>
    </source>
</reference>
<gene>
    <name evidence="2" type="ORF">B0H94_10435</name>
</gene>
<dbReference type="InterPro" id="IPR046776">
    <property type="entry name" value="Pectate_lyase_5"/>
</dbReference>
<dbReference type="OrthoDB" id="2963391at2"/>
<organism evidence="2 3">
    <name type="scientific">Salsuginibacillus halophilus</name>
    <dbReference type="NCBI Taxonomy" id="517424"/>
    <lineage>
        <taxon>Bacteria</taxon>
        <taxon>Bacillati</taxon>
        <taxon>Bacillota</taxon>
        <taxon>Bacilli</taxon>
        <taxon>Bacillales</taxon>
        <taxon>Bacillaceae</taxon>
        <taxon>Salsuginibacillus</taxon>
    </lineage>
</organism>
<keyword evidence="3" id="KW-1185">Reference proteome</keyword>